<organism evidence="2 3">
    <name type="scientific">Pyricularia oryzae</name>
    <name type="common">Rice blast fungus</name>
    <name type="synonym">Magnaporthe oryzae</name>
    <dbReference type="NCBI Taxonomy" id="318829"/>
    <lineage>
        <taxon>Eukaryota</taxon>
        <taxon>Fungi</taxon>
        <taxon>Dikarya</taxon>
        <taxon>Ascomycota</taxon>
        <taxon>Pezizomycotina</taxon>
        <taxon>Sordariomycetes</taxon>
        <taxon>Sordariomycetidae</taxon>
        <taxon>Magnaporthales</taxon>
        <taxon>Pyriculariaceae</taxon>
        <taxon>Pyricularia</taxon>
    </lineage>
</organism>
<dbReference type="GO" id="GO:0035303">
    <property type="term" value="P:regulation of dephosphorylation"/>
    <property type="evidence" value="ECO:0007669"/>
    <property type="project" value="TreeGrafter"/>
</dbReference>
<dbReference type="Pfam" id="PF04177">
    <property type="entry name" value="TAP42"/>
    <property type="match status" value="1"/>
</dbReference>
<evidence type="ECO:0000256" key="1">
    <source>
        <dbReference type="SAM" id="MobiDB-lite"/>
    </source>
</evidence>
<evidence type="ECO:0000313" key="2">
    <source>
        <dbReference type="EMBL" id="QBZ56357.1"/>
    </source>
</evidence>
<feature type="compositionally biased region" description="Basic and acidic residues" evidence="1">
    <location>
        <begin position="245"/>
        <end position="260"/>
    </location>
</feature>
<feature type="region of interest" description="Disordered" evidence="1">
    <location>
        <begin position="325"/>
        <end position="375"/>
    </location>
</feature>
<dbReference type="InterPro" id="IPR007304">
    <property type="entry name" value="TAP46-like"/>
</dbReference>
<feature type="region of interest" description="Disordered" evidence="1">
    <location>
        <begin position="227"/>
        <end position="260"/>
    </location>
</feature>
<name>A0A4P7N1S7_PYROR</name>
<gene>
    <name evidence="2" type="ORF">PoMZ_01263</name>
</gene>
<protein>
    <submittedName>
        <fullName evidence="2">Uncharacterized protein</fullName>
    </submittedName>
</protein>
<reference evidence="2 3" key="1">
    <citation type="journal article" date="2019" name="Mol. Biol. Evol.">
        <title>Blast fungal genomes show frequent chromosomal changes, gene gains and losses, and effector gene turnover.</title>
        <authorList>
            <person name="Gomez Luciano L.B."/>
            <person name="Jason Tsai I."/>
            <person name="Chuma I."/>
            <person name="Tosa Y."/>
            <person name="Chen Y.H."/>
            <person name="Li J.Y."/>
            <person name="Li M.Y."/>
            <person name="Jade Lu M.Y."/>
            <person name="Nakayashiki H."/>
            <person name="Li W.H."/>
        </authorList>
    </citation>
    <scope>NUCLEOTIDE SEQUENCE [LARGE SCALE GENOMIC DNA]</scope>
    <source>
        <strain evidence="2">MZ5-1-6</strain>
    </source>
</reference>
<dbReference type="Proteomes" id="UP000294847">
    <property type="component" value="Chromosome 2"/>
</dbReference>
<dbReference type="Gene3D" id="1.25.40.540">
    <property type="entry name" value="TAP42-like family"/>
    <property type="match status" value="1"/>
</dbReference>
<dbReference type="GO" id="GO:0005829">
    <property type="term" value="C:cytosol"/>
    <property type="evidence" value="ECO:0007669"/>
    <property type="project" value="TreeGrafter"/>
</dbReference>
<dbReference type="PANTHER" id="PTHR10933">
    <property type="entry name" value="IMMUNOGLOBULIN-BINDING PROTEIN 1"/>
    <property type="match status" value="1"/>
</dbReference>
<dbReference type="PANTHER" id="PTHR10933:SF9">
    <property type="entry name" value="IMMUNOGLOBULIN-BINDING PROTEIN 1"/>
    <property type="match status" value="1"/>
</dbReference>
<dbReference type="AlphaFoldDB" id="A0A4P7N1S7"/>
<dbReference type="GO" id="GO:0009966">
    <property type="term" value="P:regulation of signal transduction"/>
    <property type="evidence" value="ECO:0007669"/>
    <property type="project" value="InterPro"/>
</dbReference>
<feature type="compositionally biased region" description="Acidic residues" evidence="1">
    <location>
        <begin position="186"/>
        <end position="196"/>
    </location>
</feature>
<proteinExistence type="predicted"/>
<dbReference type="GO" id="GO:0051721">
    <property type="term" value="F:protein phosphatase 2A binding"/>
    <property type="evidence" value="ECO:0007669"/>
    <property type="project" value="TreeGrafter"/>
</dbReference>
<evidence type="ECO:0000313" key="3">
    <source>
        <dbReference type="Proteomes" id="UP000294847"/>
    </source>
</evidence>
<dbReference type="InterPro" id="IPR038511">
    <property type="entry name" value="TAP42/TAP46-like_sf"/>
</dbReference>
<sequence length="375" mass="41800">MEQDQTQDQQPQSLADCYREAEVSRLALEGSFEAQSPEKRDALSTAIAAYRACLARISAASVFSPNETLEDVRTDYLPFLLTEHHLAGLLQKQPTTGPRARAAVLDESRACYERFLHLLDGYEALGQPQARLLHEYDGAPRMFSTLPSDPARRRDTKIAAFRREKDLRAKLEALKSRSRRARQGEDEGGDGDDVAEEYARPVYMTQLEMAADEALQALESINREEEVLAQAPEPLMSTGTTVEEDERRRRAQEDADGASRLDRPLRRLQSAMGGPLLNKAGKPLQPFTIVGSRDELAKGVFRPGHNLPTMSIDEYLEEERRRGGIIEGGGEASGRIPEPDEDDEEKADAATYKARQWDEFTEANPRGSGNTLNRG</sequence>
<accession>A0A4P7N1S7</accession>
<dbReference type="EMBL" id="CP034205">
    <property type="protein sequence ID" value="QBZ56357.1"/>
    <property type="molecule type" value="Genomic_DNA"/>
</dbReference>
<feature type="region of interest" description="Disordered" evidence="1">
    <location>
        <begin position="172"/>
        <end position="196"/>
    </location>
</feature>